<feature type="compositionally biased region" description="Polar residues" evidence="2">
    <location>
        <begin position="1677"/>
        <end position="1699"/>
    </location>
</feature>
<dbReference type="GO" id="GO:0005938">
    <property type="term" value="C:cell cortex"/>
    <property type="evidence" value="ECO:0007669"/>
    <property type="project" value="InterPro"/>
</dbReference>
<feature type="compositionally biased region" description="Basic and acidic residues" evidence="2">
    <location>
        <begin position="443"/>
        <end position="458"/>
    </location>
</feature>
<dbReference type="PROSITE" id="PS50003">
    <property type="entry name" value="PH_DOMAIN"/>
    <property type="match status" value="1"/>
</dbReference>
<feature type="compositionally biased region" description="Basic residues" evidence="2">
    <location>
        <begin position="1739"/>
        <end position="1756"/>
    </location>
</feature>
<feature type="compositionally biased region" description="Polar residues" evidence="2">
    <location>
        <begin position="979"/>
        <end position="988"/>
    </location>
</feature>
<protein>
    <recommendedName>
        <fullName evidence="3">PH domain-containing protein</fullName>
    </recommendedName>
</protein>
<dbReference type="SMART" id="SM00233">
    <property type="entry name" value="PH"/>
    <property type="match status" value="1"/>
</dbReference>
<keyword evidence="5" id="KW-1185">Reference proteome</keyword>
<feature type="compositionally biased region" description="Acidic residues" evidence="2">
    <location>
        <begin position="654"/>
        <end position="663"/>
    </location>
</feature>
<feature type="compositionally biased region" description="Basic and acidic residues" evidence="2">
    <location>
        <begin position="1576"/>
        <end position="1587"/>
    </location>
</feature>
<feature type="compositionally biased region" description="Basic residues" evidence="2">
    <location>
        <begin position="1640"/>
        <end position="1649"/>
    </location>
</feature>
<feature type="region of interest" description="Disordered" evidence="2">
    <location>
        <begin position="1297"/>
        <end position="1344"/>
    </location>
</feature>
<reference evidence="4" key="1">
    <citation type="journal article" date="2020" name="Stud. Mycol.">
        <title>101 Dothideomycetes genomes: a test case for predicting lifestyles and emergence of pathogens.</title>
        <authorList>
            <person name="Haridas S."/>
            <person name="Albert R."/>
            <person name="Binder M."/>
            <person name="Bloem J."/>
            <person name="Labutti K."/>
            <person name="Salamov A."/>
            <person name="Andreopoulos B."/>
            <person name="Baker S."/>
            <person name="Barry K."/>
            <person name="Bills G."/>
            <person name="Bluhm B."/>
            <person name="Cannon C."/>
            <person name="Castanera R."/>
            <person name="Culley D."/>
            <person name="Daum C."/>
            <person name="Ezra D."/>
            <person name="Gonzalez J."/>
            <person name="Henrissat B."/>
            <person name="Kuo A."/>
            <person name="Liang C."/>
            <person name="Lipzen A."/>
            <person name="Lutzoni F."/>
            <person name="Magnuson J."/>
            <person name="Mondo S."/>
            <person name="Nolan M."/>
            <person name="Ohm R."/>
            <person name="Pangilinan J."/>
            <person name="Park H.-J."/>
            <person name="Ramirez L."/>
            <person name="Alfaro M."/>
            <person name="Sun H."/>
            <person name="Tritt A."/>
            <person name="Yoshinaga Y."/>
            <person name="Zwiers L.-H."/>
            <person name="Turgeon B."/>
            <person name="Goodwin S."/>
            <person name="Spatafora J."/>
            <person name="Crous P."/>
            <person name="Grigoriev I."/>
        </authorList>
    </citation>
    <scope>NUCLEOTIDE SEQUENCE</scope>
    <source>
        <strain evidence="4">CBS 119925</strain>
    </source>
</reference>
<dbReference type="GO" id="GO:0005543">
    <property type="term" value="F:phospholipid binding"/>
    <property type="evidence" value="ECO:0007669"/>
    <property type="project" value="InterPro"/>
</dbReference>
<feature type="domain" description="PH" evidence="3">
    <location>
        <begin position="1462"/>
        <end position="1573"/>
    </location>
</feature>
<dbReference type="GO" id="GO:0032065">
    <property type="term" value="P:maintenance of protein location in cell cortex"/>
    <property type="evidence" value="ECO:0007669"/>
    <property type="project" value="InterPro"/>
</dbReference>
<evidence type="ECO:0000313" key="5">
    <source>
        <dbReference type="Proteomes" id="UP000799440"/>
    </source>
</evidence>
<feature type="compositionally biased region" description="Polar residues" evidence="2">
    <location>
        <begin position="1404"/>
        <end position="1428"/>
    </location>
</feature>
<dbReference type="GO" id="GO:0005739">
    <property type="term" value="C:mitochondrion"/>
    <property type="evidence" value="ECO:0007669"/>
    <property type="project" value="TreeGrafter"/>
</dbReference>
<feature type="coiled-coil region" evidence="1">
    <location>
        <begin position="68"/>
        <end position="115"/>
    </location>
</feature>
<feature type="compositionally biased region" description="Acidic residues" evidence="2">
    <location>
        <begin position="539"/>
        <end position="549"/>
    </location>
</feature>
<evidence type="ECO:0000259" key="3">
    <source>
        <dbReference type="PROSITE" id="PS50003"/>
    </source>
</evidence>
<evidence type="ECO:0000256" key="1">
    <source>
        <dbReference type="SAM" id="Coils"/>
    </source>
</evidence>
<accession>A0A6A6VN63</accession>
<feature type="region of interest" description="Disordered" evidence="2">
    <location>
        <begin position="1228"/>
        <end position="1259"/>
    </location>
</feature>
<dbReference type="PANTHER" id="PTHR28190">
    <property type="entry name" value="NUCLEAR MIGRATION PROTEIN NUM1"/>
    <property type="match status" value="1"/>
</dbReference>
<feature type="compositionally biased region" description="Low complexity" evidence="2">
    <location>
        <begin position="1385"/>
        <end position="1400"/>
    </location>
</feature>
<feature type="coiled-coil region" evidence="1">
    <location>
        <begin position="183"/>
        <end position="287"/>
    </location>
</feature>
<feature type="region of interest" description="Disordered" evidence="2">
    <location>
        <begin position="341"/>
        <end position="381"/>
    </location>
</feature>
<proteinExistence type="predicted"/>
<feature type="compositionally biased region" description="Polar residues" evidence="2">
    <location>
        <begin position="1779"/>
        <end position="1792"/>
    </location>
</feature>
<sequence>MTTSAMADAADPFMSPHDAHRHRYSAFDKSQFSVYLDGSPEQAKRALAAHIAETNRLLQETSVTGKSLLEQKKDLEEMQREIEIREANNAKEEIGPELRQKLAELEKEYNEVGRETARAFLPRSRVPSGETDTGGGASVYASEAIHSPTKISVPSRKQRNQQPSRINDVALATEISTSLLSQLKELQAVLMEKDEALKAANLDRSHLALEVEGLSQRLRTLDDSESRLKDVNWNLETQVRELEANLKAAADRENRMNQTLNVVRSEKSTLERDFEEVAQKLSKLSEEHAAKVKHHEADIQSMRRTAAVADTERTAMQRKIDDLATQNQELARAVAYRMRAEEHVTSDDTSPDDAPEEGDTITPDHSPPVSPSKPTPRHGQLESETLKHSLNHAHRMIQQLKNNIHREKTEKLELKRMLQDARDELETNRNSAHVGSASKRRKQDKDVFKKPPRPDRLGAFRTTSQEVISDDDWEDQSMLPNTPSRRPPRNLERVPGAFPSGFNSSVDTGTETSDAFETANEQDGTATETDAFQTGAETLDGDSSDDLTETEGGGGTIRAARSPLAYIGSRDSFQSTESMSGDDDTDREMRTPSQREHPRYKMKTRQPSYRRSTPRANQEFDSPSTVRDSPSSFVNDSNNSTPAQGKSLFAELGGFDDESEDGSFAEGTPSRSSLLSPESSPEARRKPSLAPSPLQAVTMPRPIMVDSETMTDPMEPEGFRNLTISSVSSHRTDPVAPRLPPLHLSSLATLNTEPWVVPAPRLDRSTHLSQDTAPRLLLPASLQVSNVAAQDTLPVNPTPPVVGFSSLAVQSTAPVRPLPPAVGLSSVAAQTTAPVLPSIPAIGLSSLSTQATAPVLPLPASLSLSNVGEQDTWPVFPSPPSLNFSSVTEQGTKPVHGTPQSLDVSSIADQTTEPRSKTVPAPVLSLGVSSLATEPLQPSQDTPLQENGALNAAPVAPLPPTLRLSSLSSQATGPRSGHRQQPQRSMIQAQTTEPTAPARPPRSRFSRVFGQTTAPVEPRKPAPQISSVLAQDTAPVAPPKPRAFKLSRHVFQTTKPVDPPRPAAPTLAMQGSQHTEPAEPARPTLGLAIPHSLSTEPVEGARSVTELSTIIAQETSPRELPHVVRPENRFSGVHVLHDVQPESPTLPAFLPSPSRPSTANRMPPPGPSLSLVSSQETEPRVPSRPVTAHRDVPLPSVSPATQIEEQNTNPVTSKFGFFNAVLPWSNNGSERERTAAEDDRAPLTPVVANASPATHSETPVEVTKPVLVDEGTQTMVSAEQIDRLLTSRYAQRNTQPLATAGIERAMSPPSSPRKGSYDQPKQVRRPSSASSMRSRATSPPPLPADHKEIIAAASLRAPSVTSEMGPPLMPASAYKKRPETPTLKPNTLVTPKTTGTTPRPKYQPTRSDQARSGASSPITHRSSVSSFRSEIDRSFNPMAGVFPPQSGLDNITDPRMIQAITQTMIGEFLWKYTRKAGREDMSENRHRRFFWLHPYNRTLYWSDLDPAMAGRNQVKSKSVAVESVSQVVDDNPYPPGLHNKSIVVLTQGRTVKFTATTGQRHETWFNALSYLLRPTDDTTDHNADQTKDYLTTPEEIQTEFNPAFRSVSRQSRATERSRASSYFSQATTSSPLRTQIPTLRHPKTPHKQQRAPSVEPPPESGRLSSLGGFLGRPGSALRNSFQSMRSRSGASQSHDTTVYEQRDRDEDFELAQQLVEESVVPGLENVRACCDGKHDVGHLHTHTPKGRHFSYTKKSSRTSIAAPSVSERSFSRAESRASNPPSRSQSRQTRHE</sequence>
<dbReference type="InterPro" id="IPR024774">
    <property type="entry name" value="PH_dom-Mcp5-type"/>
</dbReference>
<dbReference type="CDD" id="cd13365">
    <property type="entry name" value="PH_PLC_plant-like"/>
    <property type="match status" value="1"/>
</dbReference>
<feature type="region of interest" description="Disordered" evidence="2">
    <location>
        <begin position="1737"/>
        <end position="1792"/>
    </location>
</feature>
<dbReference type="SUPFAM" id="SSF50729">
    <property type="entry name" value="PH domain-like"/>
    <property type="match status" value="1"/>
</dbReference>
<feature type="compositionally biased region" description="Low complexity" evidence="2">
    <location>
        <begin position="1325"/>
        <end position="1337"/>
    </location>
</feature>
<feature type="region of interest" description="Disordered" evidence="2">
    <location>
        <begin position="1053"/>
        <end position="1080"/>
    </location>
</feature>
<dbReference type="InterPro" id="IPR053005">
    <property type="entry name" value="Nuclear_Pos-Cytoskel_Interact"/>
</dbReference>
<feature type="compositionally biased region" description="Polar residues" evidence="2">
    <location>
        <begin position="501"/>
        <end position="536"/>
    </location>
</feature>
<feature type="region of interest" description="Disordered" evidence="2">
    <location>
        <begin position="1356"/>
        <end position="1429"/>
    </location>
</feature>
<feature type="region of interest" description="Disordered" evidence="2">
    <location>
        <begin position="425"/>
        <end position="697"/>
    </location>
</feature>
<feature type="compositionally biased region" description="Polar residues" evidence="2">
    <location>
        <begin position="927"/>
        <end position="945"/>
    </location>
</feature>
<evidence type="ECO:0000313" key="4">
    <source>
        <dbReference type="EMBL" id="KAF2751174.1"/>
    </source>
</evidence>
<feature type="region of interest" description="Disordered" evidence="2">
    <location>
        <begin position="1142"/>
        <end position="1195"/>
    </location>
</feature>
<feature type="compositionally biased region" description="Basic and acidic residues" evidence="2">
    <location>
        <begin position="587"/>
        <end position="599"/>
    </location>
</feature>
<feature type="compositionally biased region" description="Low complexity" evidence="2">
    <location>
        <begin position="669"/>
        <end position="680"/>
    </location>
</feature>
<dbReference type="Proteomes" id="UP000799440">
    <property type="component" value="Unassembled WGS sequence"/>
</dbReference>
<feature type="compositionally biased region" description="Pro residues" evidence="2">
    <location>
        <begin position="365"/>
        <end position="374"/>
    </location>
</feature>
<dbReference type="Pfam" id="PF12814">
    <property type="entry name" value="Mcp5_PH"/>
    <property type="match status" value="1"/>
</dbReference>
<dbReference type="GO" id="GO:0000226">
    <property type="term" value="P:microtubule cytoskeleton organization"/>
    <property type="evidence" value="ECO:0007669"/>
    <property type="project" value="TreeGrafter"/>
</dbReference>
<name>A0A6A6VN63_9PLEO</name>
<feature type="compositionally biased region" description="Basic and acidic residues" evidence="2">
    <location>
        <begin position="1229"/>
        <end position="1241"/>
    </location>
</feature>
<evidence type="ECO:0000256" key="2">
    <source>
        <dbReference type="SAM" id="MobiDB-lite"/>
    </source>
</evidence>
<feature type="region of interest" description="Disordered" evidence="2">
    <location>
        <begin position="1600"/>
        <end position="1701"/>
    </location>
</feature>
<feature type="compositionally biased region" description="Polar residues" evidence="2">
    <location>
        <begin position="1619"/>
        <end position="1637"/>
    </location>
</feature>
<feature type="compositionally biased region" description="Low complexity" evidence="2">
    <location>
        <begin position="1660"/>
        <end position="1675"/>
    </location>
</feature>
<dbReference type="PANTHER" id="PTHR28190:SF1">
    <property type="entry name" value="NUCLEAR MIGRATION PROTEIN NUM1"/>
    <property type="match status" value="1"/>
</dbReference>
<feature type="compositionally biased region" description="Polar residues" evidence="2">
    <location>
        <begin position="605"/>
        <end position="644"/>
    </location>
</feature>
<feature type="compositionally biased region" description="Polar residues" evidence="2">
    <location>
        <begin position="898"/>
        <end position="913"/>
    </location>
</feature>
<feature type="region of interest" description="Disordered" evidence="2">
    <location>
        <begin position="1576"/>
        <end position="1595"/>
    </location>
</feature>
<feature type="region of interest" description="Disordered" evidence="2">
    <location>
        <begin position="884"/>
        <end position="1005"/>
    </location>
</feature>
<feature type="compositionally biased region" description="Low complexity" evidence="2">
    <location>
        <begin position="949"/>
        <end position="969"/>
    </location>
</feature>
<gene>
    <name evidence="4" type="ORF">M011DRAFT_455227</name>
</gene>
<dbReference type="InterPro" id="IPR001849">
    <property type="entry name" value="PH_domain"/>
</dbReference>
<dbReference type="EMBL" id="MU006562">
    <property type="protein sequence ID" value="KAF2751174.1"/>
    <property type="molecule type" value="Genomic_DNA"/>
</dbReference>
<keyword evidence="1" id="KW-0175">Coiled coil</keyword>
<organism evidence="4 5">
    <name type="scientific">Sporormia fimetaria CBS 119925</name>
    <dbReference type="NCBI Taxonomy" id="1340428"/>
    <lineage>
        <taxon>Eukaryota</taxon>
        <taxon>Fungi</taxon>
        <taxon>Dikarya</taxon>
        <taxon>Ascomycota</taxon>
        <taxon>Pezizomycotina</taxon>
        <taxon>Dothideomycetes</taxon>
        <taxon>Pleosporomycetidae</taxon>
        <taxon>Pleosporales</taxon>
        <taxon>Sporormiaceae</taxon>
        <taxon>Sporormia</taxon>
    </lineage>
</organism>
<dbReference type="GO" id="GO:0015631">
    <property type="term" value="F:tubulin binding"/>
    <property type="evidence" value="ECO:0007669"/>
    <property type="project" value="TreeGrafter"/>
</dbReference>
<dbReference type="OrthoDB" id="2149224at2759"/>
<feature type="compositionally biased region" description="Acidic residues" evidence="2">
    <location>
        <begin position="349"/>
        <end position="359"/>
    </location>
</feature>